<dbReference type="Gene3D" id="3.10.100.10">
    <property type="entry name" value="Mannose-Binding Protein A, subunit A"/>
    <property type="match status" value="4"/>
</dbReference>
<dbReference type="Pfam" id="PF00059">
    <property type="entry name" value="Lectin_C"/>
    <property type="match status" value="4"/>
</dbReference>
<feature type="domain" description="C-type lectin" evidence="3">
    <location>
        <begin position="34"/>
        <end position="129"/>
    </location>
</feature>
<dbReference type="SUPFAM" id="SSF56436">
    <property type="entry name" value="C-type lectin-like"/>
    <property type="match status" value="4"/>
</dbReference>
<dbReference type="PROSITE" id="PS50041">
    <property type="entry name" value="C_TYPE_LECTIN_2"/>
    <property type="match status" value="4"/>
</dbReference>
<feature type="domain" description="C-type lectin" evidence="3">
    <location>
        <begin position="438"/>
        <end position="552"/>
    </location>
</feature>
<dbReference type="InterPro" id="IPR016186">
    <property type="entry name" value="C-type_lectin-like/link_sf"/>
</dbReference>
<dbReference type="Proteomes" id="UP000830375">
    <property type="component" value="Unassembled WGS sequence"/>
</dbReference>
<feature type="domain" description="C-type lectin" evidence="3">
    <location>
        <begin position="285"/>
        <end position="399"/>
    </location>
</feature>
<proteinExistence type="predicted"/>
<dbReference type="InterPro" id="IPR018378">
    <property type="entry name" value="C-type_lectin_CS"/>
</dbReference>
<dbReference type="CDD" id="cd00037">
    <property type="entry name" value="CLECT"/>
    <property type="match status" value="1"/>
</dbReference>
<evidence type="ECO:0000256" key="2">
    <source>
        <dbReference type="SAM" id="SignalP"/>
    </source>
</evidence>
<evidence type="ECO:0000256" key="1">
    <source>
        <dbReference type="ARBA" id="ARBA00023157"/>
    </source>
</evidence>
<keyword evidence="5" id="KW-1185">Reference proteome</keyword>
<evidence type="ECO:0000313" key="4">
    <source>
        <dbReference type="EMBL" id="KAI2646102.1"/>
    </source>
</evidence>
<organism evidence="4 5">
    <name type="scientific">Labeo rohita</name>
    <name type="common">Indian major carp</name>
    <name type="synonym">Cyprinus rohita</name>
    <dbReference type="NCBI Taxonomy" id="84645"/>
    <lineage>
        <taxon>Eukaryota</taxon>
        <taxon>Metazoa</taxon>
        <taxon>Chordata</taxon>
        <taxon>Craniata</taxon>
        <taxon>Vertebrata</taxon>
        <taxon>Euteleostomi</taxon>
        <taxon>Actinopterygii</taxon>
        <taxon>Neopterygii</taxon>
        <taxon>Teleostei</taxon>
        <taxon>Ostariophysi</taxon>
        <taxon>Cypriniformes</taxon>
        <taxon>Cyprinidae</taxon>
        <taxon>Labeoninae</taxon>
        <taxon>Labeonini</taxon>
        <taxon>Labeo</taxon>
    </lineage>
</organism>
<evidence type="ECO:0000259" key="3">
    <source>
        <dbReference type="PROSITE" id="PS50041"/>
    </source>
</evidence>
<feature type="chain" id="PRO_5046810488" evidence="2">
    <location>
        <begin position="24"/>
        <end position="593"/>
    </location>
</feature>
<dbReference type="InterPro" id="IPR016187">
    <property type="entry name" value="CTDL_fold"/>
</dbReference>
<reference evidence="4 5" key="1">
    <citation type="submission" date="2022-01" db="EMBL/GenBank/DDBJ databases">
        <title>A high-quality chromosome-level genome assembly of rohu carp, Labeo rohita.</title>
        <authorList>
            <person name="Arick M.A. II"/>
            <person name="Hsu C.-Y."/>
            <person name="Magbanua Z."/>
            <person name="Pechanova O."/>
            <person name="Grover C."/>
            <person name="Miller E."/>
            <person name="Thrash A."/>
            <person name="Ezzel L."/>
            <person name="Alam S."/>
            <person name="Benzie J."/>
            <person name="Hamilton M."/>
            <person name="Karsi A."/>
            <person name="Lawrence M.L."/>
            <person name="Peterson D.G."/>
        </authorList>
    </citation>
    <scope>NUCLEOTIDE SEQUENCE [LARGE SCALE GENOMIC DNA]</scope>
    <source>
        <strain evidence="5">BAU-BD-2019</strain>
        <tissue evidence="4">Blood</tissue>
    </source>
</reference>
<keyword evidence="1" id="KW-1015">Disulfide bond</keyword>
<keyword evidence="2" id="KW-0732">Signal</keyword>
<keyword evidence="4" id="KW-0675">Receptor</keyword>
<protein>
    <submittedName>
        <fullName evidence="4">C-type mannose receptor 2</fullName>
    </submittedName>
</protein>
<name>A0ABQ8L5Z7_LABRO</name>
<accession>A0ABQ8L5Z7</accession>
<comment type="caution">
    <text evidence="4">The sequence shown here is derived from an EMBL/GenBank/DDBJ whole genome shotgun (WGS) entry which is preliminary data.</text>
</comment>
<dbReference type="EMBL" id="JACTAM010001929">
    <property type="protein sequence ID" value="KAI2646102.1"/>
    <property type="molecule type" value="Genomic_DNA"/>
</dbReference>
<feature type="domain" description="C-type lectin" evidence="3">
    <location>
        <begin position="193"/>
        <end position="250"/>
    </location>
</feature>
<dbReference type="PROSITE" id="PS00615">
    <property type="entry name" value="C_TYPE_LECTIN_1"/>
    <property type="match status" value="2"/>
</dbReference>
<sequence length="593" mass="66835">MAMLRSLLLLFIVFSIGNTQVNSFGKCPYGWLNFGVRCYKIVSQPANWIIAERSCQSLGGNLASVHSTIEQEFLLNLCPSSTYCWIGAHDGSHEGQWLWTDGTPFDFAHFTPGQPDNYQGNENCLQLNWPSKDAPTVGMMHVVQFHWLIFVLNTCEITCSHPALQFNCNTFTCSDLIFTINLVEKCPYGWTNFGVRCYKFFSQTVNWITAEKNCQSLGANLTSVHSIIEHDFLLNLLLSSSTRCWIGIHDGNHFHHGNAEKSSASFHCVLHGECTRKCPYGWINFGVRCFKFFSSTVHWVTAEKNCQSLGANLASIHSKIEQEFLLSLLPSSSTRCWIGTHDGNHEGQWLWTDGTPYDFAYFGPGQPDNLGEENCGELNFTANRWNDADCLTSLPYLCAQNLCIMAMLRSLLLLFIVFSMGNARVHLVEKCPYGWTNFGVRCYKFFSQTVNWITAEKNCQSLGANLASVHSIIEHDFLLSLLPSSSTRCWIGIHDGNHEGQWLWTDGTPYDLAYFGPGQPDNLDEENCGELNLTANRWNDADCLTSLPYLCVQNLSKNSPNGKDPANHHLQKDQSWSKITCEYSCTQKTFDGS</sequence>
<dbReference type="InterPro" id="IPR001304">
    <property type="entry name" value="C-type_lectin-like"/>
</dbReference>
<dbReference type="PANTHER" id="PTHR22803">
    <property type="entry name" value="MANNOSE, PHOSPHOLIPASE, LECTIN RECEPTOR RELATED"/>
    <property type="match status" value="1"/>
</dbReference>
<feature type="signal peptide" evidence="2">
    <location>
        <begin position="1"/>
        <end position="23"/>
    </location>
</feature>
<dbReference type="InterPro" id="IPR050111">
    <property type="entry name" value="C-type_lectin/snaclec_domain"/>
</dbReference>
<evidence type="ECO:0000313" key="5">
    <source>
        <dbReference type="Proteomes" id="UP000830375"/>
    </source>
</evidence>
<gene>
    <name evidence="4" type="ORF">H4Q32_027475</name>
</gene>
<dbReference type="SMART" id="SM00034">
    <property type="entry name" value="CLECT"/>
    <property type="match status" value="4"/>
</dbReference>